<sequence length="271" mass="30862">MEQTRSSMVVNGIDIYYEEYKQPCAKDTILLIHGFLSSTFSFRRLIPLLKNDFNIISIDFPPFGKSGKSTKFHYTYANIASTILTLIERLGYKNFIAAGHSMGGQIVLNMILLRPELITKAILICCSGYVPRAKTHLKFLTYVPFIGLVVKSYLKKSGVKGNLQLVVYDQSIIDEEMIKGYEEPFHHNEIFRALAKMLRHREGDLAPQALQTIQTPCLLIWGEYDKVVPLKIGNHLAEDLPHSKLVVLNDAGHLLPEEKPKKVYEEIKHFI</sequence>
<dbReference type="RefSeq" id="WP_213124431.1">
    <property type="nucleotide sequence ID" value="NZ_JAGYPG010000002.1"/>
</dbReference>
<dbReference type="InterPro" id="IPR000073">
    <property type="entry name" value="AB_hydrolase_1"/>
</dbReference>
<accession>A0A942TCD1</accession>
<dbReference type="PANTHER" id="PTHR46438:SF11">
    <property type="entry name" value="LIPASE-RELATED"/>
    <property type="match status" value="1"/>
</dbReference>
<dbReference type="InterPro" id="IPR029058">
    <property type="entry name" value="AB_hydrolase_fold"/>
</dbReference>
<organism evidence="2 3">
    <name type="scientific">Lederbergia citri</name>
    <dbReference type="NCBI Taxonomy" id="2833580"/>
    <lineage>
        <taxon>Bacteria</taxon>
        <taxon>Bacillati</taxon>
        <taxon>Bacillota</taxon>
        <taxon>Bacilli</taxon>
        <taxon>Bacillales</taxon>
        <taxon>Bacillaceae</taxon>
        <taxon>Lederbergia</taxon>
    </lineage>
</organism>
<dbReference type="PANTHER" id="PTHR46438">
    <property type="entry name" value="ALPHA/BETA-HYDROLASES SUPERFAMILY PROTEIN"/>
    <property type="match status" value="1"/>
</dbReference>
<comment type="caution">
    <text evidence="2">The sequence shown here is derived from an EMBL/GenBank/DDBJ whole genome shotgun (WGS) entry which is preliminary data.</text>
</comment>
<dbReference type="AlphaFoldDB" id="A0A942TCD1"/>
<gene>
    <name evidence="2" type="ORF">KHA97_09020</name>
</gene>
<keyword evidence="3" id="KW-1185">Reference proteome</keyword>
<keyword evidence="2" id="KW-0378">Hydrolase</keyword>
<dbReference type="SUPFAM" id="SSF53474">
    <property type="entry name" value="alpha/beta-Hydrolases"/>
    <property type="match status" value="1"/>
</dbReference>
<proteinExistence type="predicted"/>
<protein>
    <submittedName>
        <fullName evidence="2">Alpha/beta hydrolase</fullName>
    </submittedName>
</protein>
<dbReference type="GO" id="GO:0016787">
    <property type="term" value="F:hydrolase activity"/>
    <property type="evidence" value="ECO:0007669"/>
    <property type="project" value="UniProtKB-KW"/>
</dbReference>
<dbReference type="Pfam" id="PF12697">
    <property type="entry name" value="Abhydrolase_6"/>
    <property type="match status" value="1"/>
</dbReference>
<evidence type="ECO:0000259" key="1">
    <source>
        <dbReference type="Pfam" id="PF12697"/>
    </source>
</evidence>
<dbReference type="PRINTS" id="PR00111">
    <property type="entry name" value="ABHYDROLASE"/>
</dbReference>
<feature type="domain" description="AB hydrolase-1" evidence="1">
    <location>
        <begin position="29"/>
        <end position="265"/>
    </location>
</feature>
<dbReference type="Gene3D" id="3.40.50.1820">
    <property type="entry name" value="alpha/beta hydrolase"/>
    <property type="match status" value="1"/>
</dbReference>
<reference evidence="2 3" key="1">
    <citation type="submission" date="2021-05" db="EMBL/GenBank/DDBJ databases">
        <title>Novel Bacillus species.</title>
        <authorList>
            <person name="Liu G."/>
        </authorList>
    </citation>
    <scope>NUCLEOTIDE SEQUENCE [LARGE SCALE GENOMIC DNA]</scope>
    <source>
        <strain evidence="3">FJAT-49780</strain>
    </source>
</reference>
<evidence type="ECO:0000313" key="2">
    <source>
        <dbReference type="EMBL" id="MBS4195195.1"/>
    </source>
</evidence>
<evidence type="ECO:0000313" key="3">
    <source>
        <dbReference type="Proteomes" id="UP000681414"/>
    </source>
</evidence>
<dbReference type="InterPro" id="IPR000639">
    <property type="entry name" value="Epox_hydrolase-like"/>
</dbReference>
<dbReference type="Proteomes" id="UP000681414">
    <property type="component" value="Unassembled WGS sequence"/>
</dbReference>
<dbReference type="EMBL" id="JAGYPG010000002">
    <property type="protein sequence ID" value="MBS4195195.1"/>
    <property type="molecule type" value="Genomic_DNA"/>
</dbReference>
<name>A0A942TCD1_9BACI</name>
<dbReference type="PRINTS" id="PR00412">
    <property type="entry name" value="EPOXHYDRLASE"/>
</dbReference>